<keyword evidence="1" id="KW-1133">Transmembrane helix</keyword>
<keyword evidence="1" id="KW-0472">Membrane</keyword>
<organism evidence="2 3">
    <name type="scientific">Candidatus Brocadia carolinensis</name>
    <dbReference type="NCBI Taxonomy" id="1004156"/>
    <lineage>
        <taxon>Bacteria</taxon>
        <taxon>Pseudomonadati</taxon>
        <taxon>Planctomycetota</taxon>
        <taxon>Candidatus Brocadiia</taxon>
        <taxon>Candidatus Brocadiales</taxon>
        <taxon>Candidatus Brocadiaceae</taxon>
        <taxon>Candidatus Brocadia</taxon>
    </lineage>
</organism>
<sequence length="87" mass="9138">MLKTLKAGYNRVKETVGKATNVVKGAVVGGLAYLGFKTNEVYAQATGVDFTNITISTADVFTFAGIVLAAIGSIWGIRKLVKLGNKS</sequence>
<evidence type="ECO:0000256" key="1">
    <source>
        <dbReference type="SAM" id="Phobius"/>
    </source>
</evidence>
<accession>A0A1V4AQ11</accession>
<keyword evidence="1" id="KW-0812">Transmembrane</keyword>
<reference evidence="2 3" key="1">
    <citation type="journal article" date="2017" name="Water Res.">
        <title>Discovery and metagenomic analysis of an anammox bacterial enrichment related to Candidatus "Brocadia caroliniensis" in a full-scale glycerol-fed nitritation-denitritation separate centrate treatment process.</title>
        <authorList>
            <person name="Park H."/>
            <person name="Brotto A.C."/>
            <person name="van Loosdrecht M.C."/>
            <person name="Chandran K."/>
        </authorList>
    </citation>
    <scope>NUCLEOTIDE SEQUENCE [LARGE SCALE GENOMIC DNA]</scope>
    <source>
        <strain evidence="2">26THWARD</strain>
    </source>
</reference>
<feature type="transmembrane region" description="Helical" evidence="1">
    <location>
        <begin position="60"/>
        <end position="77"/>
    </location>
</feature>
<name>A0A1V4AQ11_9BACT</name>
<dbReference type="STRING" id="1004156.AYP45_16115"/>
<proteinExistence type="predicted"/>
<evidence type="ECO:0000313" key="3">
    <source>
        <dbReference type="Proteomes" id="UP000189681"/>
    </source>
</evidence>
<protein>
    <submittedName>
        <fullName evidence="2">Uncharacterized protein</fullName>
    </submittedName>
</protein>
<evidence type="ECO:0000313" key="2">
    <source>
        <dbReference type="EMBL" id="OOP55205.1"/>
    </source>
</evidence>
<dbReference type="EMBL" id="AYTS01000167">
    <property type="protein sequence ID" value="OOP55205.1"/>
    <property type="molecule type" value="Genomic_DNA"/>
</dbReference>
<dbReference type="AlphaFoldDB" id="A0A1V4AQ11"/>
<gene>
    <name evidence="2" type="ORF">AYP45_16115</name>
</gene>
<dbReference type="Proteomes" id="UP000189681">
    <property type="component" value="Unassembled WGS sequence"/>
</dbReference>
<comment type="caution">
    <text evidence="2">The sequence shown here is derived from an EMBL/GenBank/DDBJ whole genome shotgun (WGS) entry which is preliminary data.</text>
</comment>